<accession>X1LEL9</accession>
<dbReference type="AlphaFoldDB" id="X1LEL9"/>
<comment type="caution">
    <text evidence="1">The sequence shown here is derived from an EMBL/GenBank/DDBJ whole genome shotgun (WGS) entry which is preliminary data.</text>
</comment>
<sequence>MSILHKACPKPINPTTYEAKLLGKDKVEIGDREAIDFKPHLKLTRWGGECFIKVGLPTAEKITPVVEAGKVKWRGQKVETRFYPLEPKTVTAKNKRGRDIQSAQNELGGFEFEIVLKEKPAKNEIVLDIQARGLRFSYQPPLTKEEIDRGTSRPDNVVGSYAVYHATKKNNQYMTGKAFHIYRPIAEDADGNKVWCSIHIDKYIDPTSLTITIPQQFLDEAAYPITIDPDFGYTTIGASSMGLAYGTEITARLGSAWPMPAPGGPANYIMARVFSSTTDHVDCKVFINQKDSGGAGTHDQIATKENLGCVDEEHWEEFTLSGEALTGGVDYILNIMGNEDDLPLDETYRIKFDTDGAVASYLYDPCVYGAPDDPWVLDPWVTTYDYSIYC</sequence>
<organism evidence="1">
    <name type="scientific">marine sediment metagenome</name>
    <dbReference type="NCBI Taxonomy" id="412755"/>
    <lineage>
        <taxon>unclassified sequences</taxon>
        <taxon>metagenomes</taxon>
        <taxon>ecological metagenomes</taxon>
    </lineage>
</organism>
<dbReference type="EMBL" id="BARV01005764">
    <property type="protein sequence ID" value="GAI17533.1"/>
    <property type="molecule type" value="Genomic_DNA"/>
</dbReference>
<gene>
    <name evidence="1" type="ORF">S06H3_11701</name>
</gene>
<reference evidence="1" key="1">
    <citation type="journal article" date="2014" name="Front. Microbiol.">
        <title>High frequency of phylogenetically diverse reductive dehalogenase-homologous genes in deep subseafloor sedimentary metagenomes.</title>
        <authorList>
            <person name="Kawai M."/>
            <person name="Futagami T."/>
            <person name="Toyoda A."/>
            <person name="Takaki Y."/>
            <person name="Nishi S."/>
            <person name="Hori S."/>
            <person name="Arai W."/>
            <person name="Tsubouchi T."/>
            <person name="Morono Y."/>
            <person name="Uchiyama I."/>
            <person name="Ito T."/>
            <person name="Fujiyama A."/>
            <person name="Inagaki F."/>
            <person name="Takami H."/>
        </authorList>
    </citation>
    <scope>NUCLEOTIDE SEQUENCE</scope>
    <source>
        <strain evidence="1">Expedition CK06-06</strain>
    </source>
</reference>
<proteinExistence type="predicted"/>
<name>X1LEL9_9ZZZZ</name>
<evidence type="ECO:0000313" key="1">
    <source>
        <dbReference type="EMBL" id="GAI17533.1"/>
    </source>
</evidence>
<feature type="non-terminal residue" evidence="1">
    <location>
        <position position="390"/>
    </location>
</feature>
<protein>
    <submittedName>
        <fullName evidence="1">Uncharacterized protein</fullName>
    </submittedName>
</protein>